<dbReference type="GO" id="GO:0004867">
    <property type="term" value="F:serine-type endopeptidase inhibitor activity"/>
    <property type="evidence" value="ECO:0007669"/>
    <property type="project" value="InterPro"/>
</dbReference>
<dbReference type="InterPro" id="IPR042185">
    <property type="entry name" value="Serpin_sf_2"/>
</dbReference>
<dbReference type="EnsemblProtists" id="EOD12007">
    <property type="protein sequence ID" value="EOD12007"/>
    <property type="gene ID" value="EMIHUDRAFT_120202"/>
</dbReference>
<dbReference type="InterPro" id="IPR036186">
    <property type="entry name" value="Serpin_sf"/>
</dbReference>
<proteinExistence type="inferred from homology"/>
<dbReference type="CDD" id="cd00172">
    <property type="entry name" value="serpin"/>
    <property type="match status" value="1"/>
</dbReference>
<dbReference type="KEGG" id="ehx:EMIHUDRAFT_120202"/>
<dbReference type="InterPro" id="IPR023795">
    <property type="entry name" value="Serpin_CS"/>
</dbReference>
<dbReference type="eggNOG" id="KOG2392">
    <property type="taxonomic scope" value="Eukaryota"/>
</dbReference>
<dbReference type="Gene3D" id="3.30.497.10">
    <property type="entry name" value="Antithrombin, subunit I, domain 2"/>
    <property type="match status" value="1"/>
</dbReference>
<evidence type="ECO:0000259" key="3">
    <source>
        <dbReference type="SMART" id="SM00093"/>
    </source>
</evidence>
<dbReference type="InterPro" id="IPR042178">
    <property type="entry name" value="Serpin_sf_1"/>
</dbReference>
<keyword evidence="5" id="KW-1185">Reference proteome</keyword>
<dbReference type="Proteomes" id="UP000013827">
    <property type="component" value="Unassembled WGS sequence"/>
</dbReference>
<sequence>MSACLASGRSLSKLGLAMFAALCEIEPLAPVTLISPVSIGSSLALALAGSTPGGSAEAELSRLLGAHEQIAEAIDGLLSSARGNGSGVSLRVANGVWAGTAVRPKFIESATRIHRAQAAPLPSSYEPVNSWVQSRTDGEVPKLLSGTPDPLTVSLLVSAVSFKGVWAERFERERTAEGAFWPLSPGAGTASQPANFMRRKGAAWASPTVAALGGAAALRLDYGDADAAADSKGAGFCALFVLPAEAGEASLAATIAALRTAPSPVDTSAAPADPLSAALSTLRRREVDVSIPRFTAEWGASSLKTALRALGLLSAFDGSGQFLELSDEPDVHLDEVLHAARVEVNEKGTAAAAATVAEMGVRSLPPRPLELRFNRPFLLAVLHEETGTPLFVGRINSPQFS</sequence>
<reference evidence="4" key="2">
    <citation type="submission" date="2024-10" db="UniProtKB">
        <authorList>
            <consortium name="EnsemblProtists"/>
        </authorList>
    </citation>
    <scope>IDENTIFICATION</scope>
</reference>
<dbReference type="PANTHER" id="PTHR11461">
    <property type="entry name" value="SERINE PROTEASE INHIBITOR, SERPIN"/>
    <property type="match status" value="1"/>
</dbReference>
<dbReference type="Pfam" id="PF00079">
    <property type="entry name" value="Serpin"/>
    <property type="match status" value="1"/>
</dbReference>
<evidence type="ECO:0000313" key="5">
    <source>
        <dbReference type="Proteomes" id="UP000013827"/>
    </source>
</evidence>
<evidence type="ECO:0000256" key="2">
    <source>
        <dbReference type="RuleBase" id="RU000411"/>
    </source>
</evidence>
<comment type="similarity">
    <text evidence="1 2">Belongs to the serpin family.</text>
</comment>
<dbReference type="Gene3D" id="2.30.39.10">
    <property type="entry name" value="Alpha-1-antitrypsin, domain 1"/>
    <property type="match status" value="1"/>
</dbReference>
<dbReference type="SMART" id="SM00093">
    <property type="entry name" value="SERPIN"/>
    <property type="match status" value="1"/>
</dbReference>
<dbReference type="InterPro" id="IPR023796">
    <property type="entry name" value="Serpin_dom"/>
</dbReference>
<organism evidence="4 5">
    <name type="scientific">Emiliania huxleyi (strain CCMP1516)</name>
    <dbReference type="NCBI Taxonomy" id="280463"/>
    <lineage>
        <taxon>Eukaryota</taxon>
        <taxon>Haptista</taxon>
        <taxon>Haptophyta</taxon>
        <taxon>Prymnesiophyceae</taxon>
        <taxon>Isochrysidales</taxon>
        <taxon>Noelaerhabdaceae</taxon>
        <taxon>Emiliania</taxon>
    </lineage>
</organism>
<accession>A0A0D3IL72</accession>
<protein>
    <recommendedName>
        <fullName evidence="3">Serpin domain-containing protein</fullName>
    </recommendedName>
</protein>
<feature type="domain" description="Serpin" evidence="3">
    <location>
        <begin position="16"/>
        <end position="398"/>
    </location>
</feature>
<dbReference type="AlphaFoldDB" id="A0A0D3IL72"/>
<dbReference type="GeneID" id="17258161"/>
<dbReference type="PaxDb" id="2903-EOD12007"/>
<reference evidence="5" key="1">
    <citation type="journal article" date="2013" name="Nature">
        <title>Pan genome of the phytoplankton Emiliania underpins its global distribution.</title>
        <authorList>
            <person name="Read B.A."/>
            <person name="Kegel J."/>
            <person name="Klute M.J."/>
            <person name="Kuo A."/>
            <person name="Lefebvre S.C."/>
            <person name="Maumus F."/>
            <person name="Mayer C."/>
            <person name="Miller J."/>
            <person name="Monier A."/>
            <person name="Salamov A."/>
            <person name="Young J."/>
            <person name="Aguilar M."/>
            <person name="Claverie J.M."/>
            <person name="Frickenhaus S."/>
            <person name="Gonzalez K."/>
            <person name="Herman E.K."/>
            <person name="Lin Y.C."/>
            <person name="Napier J."/>
            <person name="Ogata H."/>
            <person name="Sarno A.F."/>
            <person name="Shmutz J."/>
            <person name="Schroeder D."/>
            <person name="de Vargas C."/>
            <person name="Verret F."/>
            <person name="von Dassow P."/>
            <person name="Valentin K."/>
            <person name="Van de Peer Y."/>
            <person name="Wheeler G."/>
            <person name="Dacks J.B."/>
            <person name="Delwiche C.F."/>
            <person name="Dyhrman S.T."/>
            <person name="Glockner G."/>
            <person name="John U."/>
            <person name="Richards T."/>
            <person name="Worden A.Z."/>
            <person name="Zhang X."/>
            <person name="Grigoriev I.V."/>
            <person name="Allen A.E."/>
            <person name="Bidle K."/>
            <person name="Borodovsky M."/>
            <person name="Bowler C."/>
            <person name="Brownlee C."/>
            <person name="Cock J.M."/>
            <person name="Elias M."/>
            <person name="Gladyshev V.N."/>
            <person name="Groth M."/>
            <person name="Guda C."/>
            <person name="Hadaegh A."/>
            <person name="Iglesias-Rodriguez M.D."/>
            <person name="Jenkins J."/>
            <person name="Jones B.M."/>
            <person name="Lawson T."/>
            <person name="Leese F."/>
            <person name="Lindquist E."/>
            <person name="Lobanov A."/>
            <person name="Lomsadze A."/>
            <person name="Malik S.B."/>
            <person name="Marsh M.E."/>
            <person name="Mackinder L."/>
            <person name="Mock T."/>
            <person name="Mueller-Roeber B."/>
            <person name="Pagarete A."/>
            <person name="Parker M."/>
            <person name="Probert I."/>
            <person name="Quesneville H."/>
            <person name="Raines C."/>
            <person name="Rensing S.A."/>
            <person name="Riano-Pachon D.M."/>
            <person name="Richier S."/>
            <person name="Rokitta S."/>
            <person name="Shiraiwa Y."/>
            <person name="Soanes D.M."/>
            <person name="van der Giezen M."/>
            <person name="Wahlund T.M."/>
            <person name="Williams B."/>
            <person name="Wilson W."/>
            <person name="Wolfe G."/>
            <person name="Wurch L.L."/>
        </authorList>
    </citation>
    <scope>NUCLEOTIDE SEQUENCE</scope>
</reference>
<dbReference type="SUPFAM" id="SSF56574">
    <property type="entry name" value="Serpins"/>
    <property type="match status" value="1"/>
</dbReference>
<dbReference type="PANTHER" id="PTHR11461:SF211">
    <property type="entry name" value="GH10112P-RELATED"/>
    <property type="match status" value="1"/>
</dbReference>
<evidence type="ECO:0000256" key="1">
    <source>
        <dbReference type="ARBA" id="ARBA00009500"/>
    </source>
</evidence>
<dbReference type="PROSITE" id="PS00284">
    <property type="entry name" value="SERPIN"/>
    <property type="match status" value="1"/>
</dbReference>
<dbReference type="RefSeq" id="XP_005764436.1">
    <property type="nucleotide sequence ID" value="XM_005764379.1"/>
</dbReference>
<dbReference type="HOGENOM" id="CLU_023330_0_2_1"/>
<dbReference type="STRING" id="2903.R1BQS0"/>
<dbReference type="InterPro" id="IPR000215">
    <property type="entry name" value="Serpin_fam"/>
</dbReference>
<evidence type="ECO:0000313" key="4">
    <source>
        <dbReference type="EnsemblProtists" id="EOD12007"/>
    </source>
</evidence>
<name>A0A0D3IL72_EMIH1</name>
<dbReference type="GO" id="GO:0005615">
    <property type="term" value="C:extracellular space"/>
    <property type="evidence" value="ECO:0007669"/>
    <property type="project" value="InterPro"/>
</dbReference>